<name>A0AAD6FCU8_9TELE</name>
<sequence>THFIWGVIAGADLWQGVERSDCCAPLSAEDEKEENSAQETPCCYSWLPRLIPSSKRTTVPTGSR</sequence>
<dbReference type="AlphaFoldDB" id="A0AAD6FCU8"/>
<reference evidence="1" key="1">
    <citation type="submission" date="2022-11" db="EMBL/GenBank/DDBJ databases">
        <title>Chromosome-level genome of Pogonophryne albipinna.</title>
        <authorList>
            <person name="Jo E."/>
        </authorList>
    </citation>
    <scope>NUCLEOTIDE SEQUENCE</scope>
    <source>
        <strain evidence="1">SGF0006</strain>
        <tissue evidence="1">Muscle</tissue>
    </source>
</reference>
<gene>
    <name evidence="1" type="ORF">JOQ06_004674</name>
</gene>
<organism evidence="1 2">
    <name type="scientific">Pogonophryne albipinna</name>
    <dbReference type="NCBI Taxonomy" id="1090488"/>
    <lineage>
        <taxon>Eukaryota</taxon>
        <taxon>Metazoa</taxon>
        <taxon>Chordata</taxon>
        <taxon>Craniata</taxon>
        <taxon>Vertebrata</taxon>
        <taxon>Euteleostomi</taxon>
        <taxon>Actinopterygii</taxon>
        <taxon>Neopterygii</taxon>
        <taxon>Teleostei</taxon>
        <taxon>Neoteleostei</taxon>
        <taxon>Acanthomorphata</taxon>
        <taxon>Eupercaria</taxon>
        <taxon>Perciformes</taxon>
        <taxon>Notothenioidei</taxon>
        <taxon>Pogonophryne</taxon>
    </lineage>
</organism>
<dbReference type="EMBL" id="JAPTMU010000017">
    <property type="protein sequence ID" value="KAJ4929053.1"/>
    <property type="molecule type" value="Genomic_DNA"/>
</dbReference>
<keyword evidence="2" id="KW-1185">Reference proteome</keyword>
<protein>
    <submittedName>
        <fullName evidence="1">Uncharacterized protein</fullName>
    </submittedName>
</protein>
<comment type="caution">
    <text evidence="1">The sequence shown here is derived from an EMBL/GenBank/DDBJ whole genome shotgun (WGS) entry which is preliminary data.</text>
</comment>
<proteinExistence type="predicted"/>
<feature type="non-terminal residue" evidence="1">
    <location>
        <position position="1"/>
    </location>
</feature>
<dbReference type="Proteomes" id="UP001219934">
    <property type="component" value="Unassembled WGS sequence"/>
</dbReference>
<feature type="non-terminal residue" evidence="1">
    <location>
        <position position="64"/>
    </location>
</feature>
<evidence type="ECO:0000313" key="2">
    <source>
        <dbReference type="Proteomes" id="UP001219934"/>
    </source>
</evidence>
<accession>A0AAD6FCU8</accession>
<evidence type="ECO:0000313" key="1">
    <source>
        <dbReference type="EMBL" id="KAJ4929053.1"/>
    </source>
</evidence>